<keyword evidence="8 12" id="KW-0904">Protein phosphatase</keyword>
<feature type="region of interest" description="Disordered" evidence="13">
    <location>
        <begin position="1"/>
        <end position="23"/>
    </location>
</feature>
<gene>
    <name evidence="16" type="primary">LOC34620755</name>
</gene>
<comment type="similarity">
    <text evidence="3 12">Belongs to the PP2C family.</text>
</comment>
<dbReference type="InterPro" id="IPR015655">
    <property type="entry name" value="PP2C"/>
</dbReference>
<dbReference type="Proteomes" id="UP000515125">
    <property type="component" value="Unplaced"/>
</dbReference>
<evidence type="ECO:0000256" key="3">
    <source>
        <dbReference type="ARBA" id="ARBA00006702"/>
    </source>
</evidence>
<comment type="cofactor">
    <cofactor evidence="1">
        <name>Mn(2+)</name>
        <dbReference type="ChEBI" id="CHEBI:29035"/>
    </cofactor>
</comment>
<comment type="subcellular location">
    <subcellularLocation>
        <location evidence="2">Membrane</location>
        <topology evidence="2">Peripheral membrane protein</topology>
    </subcellularLocation>
</comment>
<feature type="compositionally biased region" description="Basic and acidic residues" evidence="13">
    <location>
        <begin position="358"/>
        <end position="378"/>
    </location>
</feature>
<feature type="compositionally biased region" description="Basic and acidic residues" evidence="13">
    <location>
        <begin position="9"/>
        <end position="23"/>
    </location>
</feature>
<dbReference type="GeneID" id="34620755"/>
<keyword evidence="5" id="KW-0479">Metal-binding</keyword>
<dbReference type="EC" id="3.1.3.16" evidence="4"/>
<keyword evidence="7" id="KW-0460">Magnesium</keyword>
<keyword evidence="15" id="KW-1185">Reference proteome</keyword>
<keyword evidence="6 12" id="KW-0378">Hydrolase</keyword>
<comment type="catalytic activity">
    <reaction evidence="10">
        <text>O-phospho-L-seryl-[protein] + H2O = L-seryl-[protein] + phosphate</text>
        <dbReference type="Rhea" id="RHEA:20629"/>
        <dbReference type="Rhea" id="RHEA-COMP:9863"/>
        <dbReference type="Rhea" id="RHEA-COMP:11604"/>
        <dbReference type="ChEBI" id="CHEBI:15377"/>
        <dbReference type="ChEBI" id="CHEBI:29999"/>
        <dbReference type="ChEBI" id="CHEBI:43474"/>
        <dbReference type="ChEBI" id="CHEBI:83421"/>
        <dbReference type="EC" id="3.1.3.16"/>
    </reaction>
</comment>
<evidence type="ECO:0000256" key="5">
    <source>
        <dbReference type="ARBA" id="ARBA00022723"/>
    </source>
</evidence>
<evidence type="ECO:0000313" key="15">
    <source>
        <dbReference type="Proteomes" id="UP000515125"/>
    </source>
</evidence>
<comment type="catalytic activity">
    <reaction evidence="11">
        <text>O-phospho-L-threonyl-[protein] + H2O = L-threonyl-[protein] + phosphate</text>
        <dbReference type="Rhea" id="RHEA:47004"/>
        <dbReference type="Rhea" id="RHEA-COMP:11060"/>
        <dbReference type="Rhea" id="RHEA-COMP:11605"/>
        <dbReference type="ChEBI" id="CHEBI:15377"/>
        <dbReference type="ChEBI" id="CHEBI:30013"/>
        <dbReference type="ChEBI" id="CHEBI:43474"/>
        <dbReference type="ChEBI" id="CHEBI:61977"/>
        <dbReference type="EC" id="3.1.3.16"/>
    </reaction>
</comment>
<evidence type="ECO:0000256" key="1">
    <source>
        <dbReference type="ARBA" id="ARBA00001936"/>
    </source>
</evidence>
<dbReference type="InterPro" id="IPR001932">
    <property type="entry name" value="PPM-type_phosphatase-like_dom"/>
</dbReference>
<protein>
    <recommendedName>
        <fullName evidence="4">protein-serine/threonine phosphatase</fullName>
        <ecNumber evidence="4">3.1.3.16</ecNumber>
    </recommendedName>
</protein>
<evidence type="ECO:0000256" key="13">
    <source>
        <dbReference type="SAM" id="MobiDB-lite"/>
    </source>
</evidence>
<keyword evidence="9" id="KW-0464">Manganese</keyword>
<dbReference type="PANTHER" id="PTHR13832">
    <property type="entry name" value="PROTEIN PHOSPHATASE 2C"/>
    <property type="match status" value="1"/>
</dbReference>
<dbReference type="SUPFAM" id="SSF81606">
    <property type="entry name" value="PP2C-like"/>
    <property type="match status" value="1"/>
</dbReference>
<accession>A0A6P6RUZ3</accession>
<feature type="region of interest" description="Disordered" evidence="13">
    <location>
        <begin position="286"/>
        <end position="306"/>
    </location>
</feature>
<evidence type="ECO:0000256" key="9">
    <source>
        <dbReference type="ARBA" id="ARBA00023211"/>
    </source>
</evidence>
<evidence type="ECO:0000256" key="10">
    <source>
        <dbReference type="ARBA" id="ARBA00047761"/>
    </source>
</evidence>
<dbReference type="OrthoDB" id="10264738at2759"/>
<name>A0A6P6RUZ3_9EIME</name>
<dbReference type="AlphaFoldDB" id="A0A6P6RUZ3"/>
<reference evidence="16" key="1">
    <citation type="submission" date="2025-08" db="UniProtKB">
        <authorList>
            <consortium name="RefSeq"/>
        </authorList>
    </citation>
    <scope>IDENTIFICATION</scope>
</reference>
<feature type="domain" description="PPM-type phosphatase" evidence="14">
    <location>
        <begin position="26"/>
        <end position="585"/>
    </location>
</feature>
<dbReference type="PROSITE" id="PS51746">
    <property type="entry name" value="PPM_2"/>
    <property type="match status" value="1"/>
</dbReference>
<dbReference type="InterPro" id="IPR000222">
    <property type="entry name" value="PP2C_BS"/>
</dbReference>
<organism evidence="15 16">
    <name type="scientific">Cyclospora cayetanensis</name>
    <dbReference type="NCBI Taxonomy" id="88456"/>
    <lineage>
        <taxon>Eukaryota</taxon>
        <taxon>Sar</taxon>
        <taxon>Alveolata</taxon>
        <taxon>Apicomplexa</taxon>
        <taxon>Conoidasida</taxon>
        <taxon>Coccidia</taxon>
        <taxon>Eucoccidiorida</taxon>
        <taxon>Eimeriorina</taxon>
        <taxon>Eimeriidae</taxon>
        <taxon>Cyclospora</taxon>
    </lineage>
</organism>
<evidence type="ECO:0000256" key="4">
    <source>
        <dbReference type="ARBA" id="ARBA00013081"/>
    </source>
</evidence>
<dbReference type="Gene3D" id="3.60.40.10">
    <property type="entry name" value="PPM-type phosphatase domain"/>
    <property type="match status" value="2"/>
</dbReference>
<evidence type="ECO:0000256" key="7">
    <source>
        <dbReference type="ARBA" id="ARBA00022842"/>
    </source>
</evidence>
<dbReference type="Pfam" id="PF00481">
    <property type="entry name" value="PP2C"/>
    <property type="match status" value="1"/>
</dbReference>
<evidence type="ECO:0000313" key="16">
    <source>
        <dbReference type="RefSeq" id="XP_026191671.1"/>
    </source>
</evidence>
<evidence type="ECO:0000256" key="11">
    <source>
        <dbReference type="ARBA" id="ARBA00048336"/>
    </source>
</evidence>
<dbReference type="InterPro" id="IPR036457">
    <property type="entry name" value="PPM-type-like_dom_sf"/>
</dbReference>
<proteinExistence type="inferred from homology"/>
<sequence>MGAFLASPKTEKHSEFGGSKEEMTSEYGASAMQGWRQTMEDAHVAIPSLKALVESAHAPPSAECVKAFAELQAMDIEDIGIYGVFDGHGSNAVSQWTAANLLTVRWMLSLPPVMPFWHLPPSLRVIIASHRARACMWLLVALVYGFPLSAWRCQAFVACERLLSVRSEMEAKGLSMPRGSCRAGQSCDKELVTKENAVLCQAIEDAFLAVDERIQTPESRHALLKIFQDGQREQHGTETYLEWFLKNGGDARVIDMNGQRYIQLCTVGVGVIFWLVRVVNAADAGTKEEDSDCEKKQAADSGKSHALGRLDSTANAATDVDLEKLAVAVGAASKGGKSAVKTEAGPSPPAETGPCGDEASHAEEQFEGEKSASEGSEKDAEDAELSCAADAQRNEHPHPSSPEGSGATSVVVLVVKGPTPVLIVANAGDSRGIISRGGVAFPLSHDHKPMNPGERARIAAAGGSVTNGRVDGNLNLSRSLGDLYYKADADIPPEKQRITAFPDVRITPICKDDEFVIIACDGIWDCKTNQEAVDFVRARLAESKKPSPEALRDACEALCDDCLSHDPIKSEGHGCDNMTVVIVDLSTKLREKGCSSARVVLYGGGEDLYLGQDEAEFEAEDDD</sequence>
<dbReference type="PROSITE" id="PS01032">
    <property type="entry name" value="PPM_1"/>
    <property type="match status" value="1"/>
</dbReference>
<dbReference type="PANTHER" id="PTHR13832:SF803">
    <property type="entry name" value="PROTEIN PHOSPHATASE 1G"/>
    <property type="match status" value="1"/>
</dbReference>
<dbReference type="RefSeq" id="XP_026191671.1">
    <property type="nucleotide sequence ID" value="XM_026335886.1"/>
</dbReference>
<dbReference type="GO" id="GO:0016020">
    <property type="term" value="C:membrane"/>
    <property type="evidence" value="ECO:0007669"/>
    <property type="project" value="UniProtKB-SubCell"/>
</dbReference>
<dbReference type="CDD" id="cd00143">
    <property type="entry name" value="PP2Cc"/>
    <property type="match status" value="1"/>
</dbReference>
<evidence type="ECO:0000256" key="6">
    <source>
        <dbReference type="ARBA" id="ARBA00022801"/>
    </source>
</evidence>
<dbReference type="SMART" id="SM00332">
    <property type="entry name" value="PP2Cc"/>
    <property type="match status" value="1"/>
</dbReference>
<dbReference type="GO" id="GO:0004722">
    <property type="term" value="F:protein serine/threonine phosphatase activity"/>
    <property type="evidence" value="ECO:0007669"/>
    <property type="project" value="UniProtKB-EC"/>
</dbReference>
<evidence type="ECO:0000256" key="12">
    <source>
        <dbReference type="RuleBase" id="RU003465"/>
    </source>
</evidence>
<evidence type="ECO:0000256" key="8">
    <source>
        <dbReference type="ARBA" id="ARBA00022912"/>
    </source>
</evidence>
<dbReference type="GO" id="GO:0046872">
    <property type="term" value="F:metal ion binding"/>
    <property type="evidence" value="ECO:0007669"/>
    <property type="project" value="UniProtKB-KW"/>
</dbReference>
<feature type="region of interest" description="Disordered" evidence="13">
    <location>
        <begin position="335"/>
        <end position="406"/>
    </location>
</feature>
<evidence type="ECO:0000259" key="14">
    <source>
        <dbReference type="PROSITE" id="PS51746"/>
    </source>
</evidence>
<evidence type="ECO:0000256" key="2">
    <source>
        <dbReference type="ARBA" id="ARBA00004170"/>
    </source>
</evidence>
<feature type="compositionally biased region" description="Basic and acidic residues" evidence="13">
    <location>
        <begin position="286"/>
        <end position="298"/>
    </location>
</feature>